<feature type="compositionally biased region" description="Low complexity" evidence="1">
    <location>
        <begin position="71"/>
        <end position="88"/>
    </location>
</feature>
<name>A0A9P4DPY5_9BACT</name>
<keyword evidence="2" id="KW-0472">Membrane</keyword>
<organism evidence="3 4">
    <name type="scientific">Alistipes onderdonkii</name>
    <dbReference type="NCBI Taxonomy" id="328813"/>
    <lineage>
        <taxon>Bacteria</taxon>
        <taxon>Pseudomonadati</taxon>
        <taxon>Bacteroidota</taxon>
        <taxon>Bacteroidia</taxon>
        <taxon>Bacteroidales</taxon>
        <taxon>Rikenellaceae</taxon>
        <taxon>Alistipes</taxon>
    </lineage>
</organism>
<comment type="caution">
    <text evidence="3">The sequence shown here is derived from an EMBL/GenBank/DDBJ whole genome shotgun (WGS) entry which is preliminary data.</text>
</comment>
<evidence type="ECO:0000313" key="3">
    <source>
        <dbReference type="EMBL" id="KAA2564247.1"/>
    </source>
</evidence>
<dbReference type="AlphaFoldDB" id="A0A9P4DPY5"/>
<sequence length="162" mass="17927">MGRKFIIEEVEEESKFGCGSIVATIIIALVIGLCGGFKSCKEDKKPKAVESRTEQPQRLDEVKVQSPPYVPKSSHPSVSTPTPTTASKPQKEASAESITEIIFDDDIETEKPGISTTPTEPDNSIVTETDSETPALTKKERRKAERQAKREARRREKAQKNN</sequence>
<feature type="compositionally biased region" description="Polar residues" evidence="1">
    <location>
        <begin position="114"/>
        <end position="134"/>
    </location>
</feature>
<gene>
    <name evidence="3" type="ORF">F2S36_00425</name>
</gene>
<dbReference type="EMBL" id="VVUY01000001">
    <property type="protein sequence ID" value="KAA2564247.1"/>
    <property type="molecule type" value="Genomic_DNA"/>
</dbReference>
<feature type="compositionally biased region" description="Basic and acidic residues" evidence="1">
    <location>
        <begin position="41"/>
        <end position="63"/>
    </location>
</feature>
<feature type="transmembrane region" description="Helical" evidence="2">
    <location>
        <begin position="20"/>
        <end position="37"/>
    </location>
</feature>
<proteinExistence type="predicted"/>
<feature type="compositionally biased region" description="Basic and acidic residues" evidence="1">
    <location>
        <begin position="142"/>
        <end position="154"/>
    </location>
</feature>
<feature type="region of interest" description="Disordered" evidence="1">
    <location>
        <begin position="41"/>
        <end position="162"/>
    </location>
</feature>
<evidence type="ECO:0000256" key="1">
    <source>
        <dbReference type="SAM" id="MobiDB-lite"/>
    </source>
</evidence>
<keyword evidence="2" id="KW-0812">Transmembrane</keyword>
<reference evidence="3 4" key="1">
    <citation type="journal article" date="2019" name="Nat. Med.">
        <title>A library of human gut bacterial isolates paired with longitudinal multiomics data enables mechanistic microbiome research.</title>
        <authorList>
            <person name="Poyet M."/>
            <person name="Groussin M."/>
            <person name="Gibbons S.M."/>
            <person name="Avila-Pacheco J."/>
            <person name="Jiang X."/>
            <person name="Kearney S.M."/>
            <person name="Perrotta A.R."/>
            <person name="Berdy B."/>
            <person name="Zhao S."/>
            <person name="Lieberman T.D."/>
            <person name="Swanson P.K."/>
            <person name="Smith M."/>
            <person name="Roesemann S."/>
            <person name="Alexander J.E."/>
            <person name="Rich S.A."/>
            <person name="Livny J."/>
            <person name="Vlamakis H."/>
            <person name="Clish C."/>
            <person name="Bullock K."/>
            <person name="Deik A."/>
            <person name="Scott J."/>
            <person name="Pierce K.A."/>
            <person name="Xavier R.J."/>
            <person name="Alm E.J."/>
        </authorList>
    </citation>
    <scope>NUCLEOTIDE SEQUENCE [LARGE SCALE GENOMIC DNA]</scope>
    <source>
        <strain evidence="3 4">BIOML-A204</strain>
    </source>
</reference>
<dbReference type="RefSeq" id="WP_055204230.1">
    <property type="nucleotide sequence ID" value="NZ_JADMQE010000003.1"/>
</dbReference>
<dbReference type="Proteomes" id="UP000323119">
    <property type="component" value="Unassembled WGS sequence"/>
</dbReference>
<protein>
    <submittedName>
        <fullName evidence="3">Uncharacterized protein</fullName>
    </submittedName>
</protein>
<evidence type="ECO:0000256" key="2">
    <source>
        <dbReference type="SAM" id="Phobius"/>
    </source>
</evidence>
<keyword evidence="2" id="KW-1133">Transmembrane helix</keyword>
<accession>A0A9P4DPY5</accession>
<evidence type="ECO:0000313" key="4">
    <source>
        <dbReference type="Proteomes" id="UP000323119"/>
    </source>
</evidence>